<evidence type="ECO:0000256" key="3">
    <source>
        <dbReference type="ARBA" id="ARBA00022862"/>
    </source>
</evidence>
<dbReference type="PROSITE" id="PS51352">
    <property type="entry name" value="THIOREDOXIN_2"/>
    <property type="match status" value="1"/>
</dbReference>
<comment type="function">
    <text evidence="7">Thiol-specific peroxidase that catalyzes the reduction of hydrogen peroxide and organic hydroperoxides to water and alcohols, respectively. Plays a role in cell protection against oxidative stress by detoxifying peroxides.</text>
</comment>
<dbReference type="GO" id="GO:0005829">
    <property type="term" value="C:cytosol"/>
    <property type="evidence" value="ECO:0007669"/>
    <property type="project" value="TreeGrafter"/>
</dbReference>
<dbReference type="OrthoDB" id="1882547at2759"/>
<keyword evidence="4 7" id="KW-0560">Oxidoreductase</keyword>
<evidence type="ECO:0000256" key="5">
    <source>
        <dbReference type="ARBA" id="ARBA00023284"/>
    </source>
</evidence>
<evidence type="ECO:0000256" key="7">
    <source>
        <dbReference type="RuleBase" id="RU366011"/>
    </source>
</evidence>
<dbReference type="GO" id="GO:0005777">
    <property type="term" value="C:peroxisome"/>
    <property type="evidence" value="ECO:0007669"/>
    <property type="project" value="TreeGrafter"/>
</dbReference>
<dbReference type="SUPFAM" id="SSF52833">
    <property type="entry name" value="Thioredoxin-like"/>
    <property type="match status" value="1"/>
</dbReference>
<gene>
    <name evidence="9" type="primary">TBLA0B08570</name>
    <name evidence="9" type="ORF">TBLA_0B08570</name>
</gene>
<dbReference type="InterPro" id="IPR013766">
    <property type="entry name" value="Thioredoxin_domain"/>
</dbReference>
<feature type="domain" description="Thioredoxin" evidence="8">
    <location>
        <begin position="27"/>
        <end position="171"/>
    </location>
</feature>
<evidence type="ECO:0000259" key="8">
    <source>
        <dbReference type="PROSITE" id="PS51352"/>
    </source>
</evidence>
<keyword evidence="2 7" id="KW-0575">Peroxidase</keyword>
<dbReference type="InParanoid" id="I2GZX0"/>
<dbReference type="eggNOG" id="KOG0541">
    <property type="taxonomic scope" value="Eukaryota"/>
</dbReference>
<dbReference type="HOGENOM" id="CLU_072440_3_0_1"/>
<protein>
    <recommendedName>
        <fullName evidence="8">Thioredoxin domain-containing protein</fullName>
    </recommendedName>
</protein>
<dbReference type="Proteomes" id="UP000002866">
    <property type="component" value="Chromosome 2"/>
</dbReference>
<dbReference type="GeneID" id="14494802"/>
<dbReference type="InterPro" id="IPR037944">
    <property type="entry name" value="PRX5-like"/>
</dbReference>
<dbReference type="EMBL" id="HE806317">
    <property type="protein sequence ID" value="CCH59672.1"/>
    <property type="molecule type" value="Genomic_DNA"/>
</dbReference>
<dbReference type="InterPro" id="IPR036249">
    <property type="entry name" value="Thioredoxin-like_sf"/>
</dbReference>
<dbReference type="AlphaFoldDB" id="I2GZX0"/>
<accession>I2GZX0</accession>
<sequence>MSLALRSIISRSSLRSSLRLPPCTRTFKTGTAIPTGLSGLREDSPTNKIDFADLTRDGTYLIIGVPAAFSPGCSNSHLPGYVKLLDQFKALGVKEFLVTCVNDPFVTRAWRESLNLPSEFRVIADTRGTFADAGDHLFDARAIFGNERSVRYATLVRDGRVIREWVEPDATGVKVSAAENVLLSL</sequence>
<name>I2GZX0_HENB6</name>
<keyword evidence="3 7" id="KW-0049">Antioxidant</keyword>
<evidence type="ECO:0000256" key="2">
    <source>
        <dbReference type="ARBA" id="ARBA00022559"/>
    </source>
</evidence>
<organism evidence="9 10">
    <name type="scientific">Henningerozyma blattae (strain ATCC 34711 / CBS 6284 / DSM 70876 / NBRC 10599 / NRRL Y-10934 / UCD 77-7)</name>
    <name type="common">Yeast</name>
    <name type="synonym">Tetrapisispora blattae</name>
    <dbReference type="NCBI Taxonomy" id="1071380"/>
    <lineage>
        <taxon>Eukaryota</taxon>
        <taxon>Fungi</taxon>
        <taxon>Dikarya</taxon>
        <taxon>Ascomycota</taxon>
        <taxon>Saccharomycotina</taxon>
        <taxon>Saccharomycetes</taxon>
        <taxon>Saccharomycetales</taxon>
        <taxon>Saccharomycetaceae</taxon>
        <taxon>Henningerozyma</taxon>
    </lineage>
</organism>
<dbReference type="PANTHER" id="PTHR10430">
    <property type="entry name" value="PEROXIREDOXIN"/>
    <property type="match status" value="1"/>
</dbReference>
<dbReference type="Pfam" id="PF08534">
    <property type="entry name" value="Redoxin"/>
    <property type="match status" value="1"/>
</dbReference>
<dbReference type="GO" id="GO:0005739">
    <property type="term" value="C:mitochondrion"/>
    <property type="evidence" value="ECO:0007669"/>
    <property type="project" value="TreeGrafter"/>
</dbReference>
<dbReference type="KEGG" id="tbl:TBLA_0B08570"/>
<keyword evidence="10" id="KW-1185">Reference proteome</keyword>
<evidence type="ECO:0000256" key="1">
    <source>
        <dbReference type="ARBA" id="ARBA00010505"/>
    </source>
</evidence>
<dbReference type="OMA" id="SAWGKQH"/>
<dbReference type="Gene3D" id="3.40.30.10">
    <property type="entry name" value="Glutaredoxin"/>
    <property type="match status" value="1"/>
</dbReference>
<evidence type="ECO:0000256" key="4">
    <source>
        <dbReference type="ARBA" id="ARBA00023002"/>
    </source>
</evidence>
<keyword evidence="5 7" id="KW-0676">Redox-active center</keyword>
<evidence type="ECO:0000313" key="9">
    <source>
        <dbReference type="EMBL" id="CCH59672.1"/>
    </source>
</evidence>
<dbReference type="GO" id="GO:0008379">
    <property type="term" value="F:thioredoxin peroxidase activity"/>
    <property type="evidence" value="ECO:0007669"/>
    <property type="project" value="InterPro"/>
</dbReference>
<feature type="active site" description="Cysteine sulfenic acid (-SOH) intermediate" evidence="6">
    <location>
        <position position="73"/>
    </location>
</feature>
<dbReference type="GO" id="GO:0045454">
    <property type="term" value="P:cell redox homeostasis"/>
    <property type="evidence" value="ECO:0007669"/>
    <property type="project" value="TreeGrafter"/>
</dbReference>
<evidence type="ECO:0000313" key="10">
    <source>
        <dbReference type="Proteomes" id="UP000002866"/>
    </source>
</evidence>
<evidence type="ECO:0000256" key="6">
    <source>
        <dbReference type="PIRSR" id="PIRSR637944-1"/>
    </source>
</evidence>
<dbReference type="RefSeq" id="XP_004179191.1">
    <property type="nucleotide sequence ID" value="XM_004179143.1"/>
</dbReference>
<reference evidence="9 10" key="1">
    <citation type="journal article" date="2011" name="Proc. Natl. Acad. Sci. U.S.A.">
        <title>Evolutionary erosion of yeast sex chromosomes by mating-type switching accidents.</title>
        <authorList>
            <person name="Gordon J.L."/>
            <person name="Armisen D."/>
            <person name="Proux-Wera E."/>
            <person name="Oheigeartaigh S.S."/>
            <person name="Byrne K.P."/>
            <person name="Wolfe K.H."/>
        </authorList>
    </citation>
    <scope>NUCLEOTIDE SEQUENCE [LARGE SCALE GENOMIC DNA]</scope>
    <source>
        <strain evidence="10">ATCC 34711 / CBS 6284 / DSM 70876 / NBRC 10599 / NRRL Y-10934 / UCD 77-7</strain>
    </source>
</reference>
<dbReference type="STRING" id="1071380.I2GZX0"/>
<dbReference type="GO" id="GO:0042744">
    <property type="term" value="P:hydrogen peroxide catabolic process"/>
    <property type="evidence" value="ECO:0007669"/>
    <property type="project" value="TreeGrafter"/>
</dbReference>
<dbReference type="PANTHER" id="PTHR10430:SF39">
    <property type="entry name" value="PEROXISOMAL MEMBRANE ASSOCIATED PROTEIN 20"/>
    <property type="match status" value="1"/>
</dbReference>
<dbReference type="GO" id="GO:0034599">
    <property type="term" value="P:cellular response to oxidative stress"/>
    <property type="evidence" value="ECO:0007669"/>
    <property type="project" value="InterPro"/>
</dbReference>
<comment type="similarity">
    <text evidence="1 7">Belongs to the peroxiredoxin family. Prx5 subfamily.</text>
</comment>
<dbReference type="InterPro" id="IPR013740">
    <property type="entry name" value="Redoxin"/>
</dbReference>
<proteinExistence type="inferred from homology"/>
<dbReference type="CDD" id="cd03013">
    <property type="entry name" value="PRX5_like"/>
    <property type="match status" value="1"/>
</dbReference>